<feature type="transmembrane region" description="Helical" evidence="1">
    <location>
        <begin position="19"/>
        <end position="38"/>
    </location>
</feature>
<evidence type="ECO:0000256" key="1">
    <source>
        <dbReference type="SAM" id="Phobius"/>
    </source>
</evidence>
<organism evidence="2 3">
    <name type="scientific">Candidatus Roizmanbacteria bacterium RIFCSPLOWO2_01_FULL_45_11</name>
    <dbReference type="NCBI Taxonomy" id="1802070"/>
    <lineage>
        <taxon>Bacteria</taxon>
        <taxon>Candidatus Roizmaniibacteriota</taxon>
    </lineage>
</organism>
<keyword evidence="1" id="KW-0472">Membrane</keyword>
<evidence type="ECO:0000313" key="2">
    <source>
        <dbReference type="EMBL" id="OGK55611.1"/>
    </source>
</evidence>
<dbReference type="EMBL" id="MGAU01000006">
    <property type="protein sequence ID" value="OGK55611.1"/>
    <property type="molecule type" value="Genomic_DNA"/>
</dbReference>
<proteinExistence type="predicted"/>
<gene>
    <name evidence="2" type="ORF">A3B56_02120</name>
</gene>
<dbReference type="Proteomes" id="UP000178486">
    <property type="component" value="Unassembled WGS sequence"/>
</dbReference>
<comment type="caution">
    <text evidence="2">The sequence shown here is derived from an EMBL/GenBank/DDBJ whole genome shotgun (WGS) entry which is preliminary data.</text>
</comment>
<evidence type="ECO:0000313" key="3">
    <source>
        <dbReference type="Proteomes" id="UP000178486"/>
    </source>
</evidence>
<protein>
    <submittedName>
        <fullName evidence="2">Uncharacterized protein</fullName>
    </submittedName>
</protein>
<accession>A0A1F7JJ32</accession>
<keyword evidence="1" id="KW-1133">Transmembrane helix</keyword>
<dbReference type="AlphaFoldDB" id="A0A1F7JJ32"/>
<reference evidence="2 3" key="1">
    <citation type="journal article" date="2016" name="Nat. Commun.">
        <title>Thousands of microbial genomes shed light on interconnected biogeochemical processes in an aquifer system.</title>
        <authorList>
            <person name="Anantharaman K."/>
            <person name="Brown C.T."/>
            <person name="Hug L.A."/>
            <person name="Sharon I."/>
            <person name="Castelle C.J."/>
            <person name="Probst A.J."/>
            <person name="Thomas B.C."/>
            <person name="Singh A."/>
            <person name="Wilkins M.J."/>
            <person name="Karaoz U."/>
            <person name="Brodie E.L."/>
            <person name="Williams K.H."/>
            <person name="Hubbard S.S."/>
            <person name="Banfield J.F."/>
        </authorList>
    </citation>
    <scope>NUCLEOTIDE SEQUENCE [LARGE SCALE GENOMIC DNA]</scope>
</reference>
<keyword evidence="1" id="KW-0812">Transmembrane</keyword>
<sequence length="174" mass="19085">MAIAQTPPAVPTSRHHIDWQLIGGILTFITACVFVFFLEQERSSIITEKEQQAQQAHDRSIAAAIPADSGRLVDTAFLDESEVVSFIQTLEKTRSSFTGFDLSFTSDKPGGSKPKYLTFEVLLAGPVQNIQAFVGSLLSSTYIIEVQTVELLSEDGFADTATLKLQGNLFIREL</sequence>
<name>A0A1F7JJ32_9BACT</name>